<name>A0AAU7B144_9ACTN</name>
<dbReference type="SUPFAM" id="SSF48498">
    <property type="entry name" value="Tetracyclin repressor-like, C-terminal domain"/>
    <property type="match status" value="1"/>
</dbReference>
<dbReference type="RefSeq" id="WP_354698863.1">
    <property type="nucleotide sequence ID" value="NZ_CP114014.1"/>
</dbReference>
<evidence type="ECO:0000313" key="2">
    <source>
        <dbReference type="EMBL" id="XAY07673.1"/>
    </source>
</evidence>
<dbReference type="EMBL" id="CP114014">
    <property type="protein sequence ID" value="XAY07673.1"/>
    <property type="molecule type" value="Genomic_DNA"/>
</dbReference>
<dbReference type="Pfam" id="PF21313">
    <property type="entry name" value="EthR_C"/>
    <property type="match status" value="1"/>
</dbReference>
<organism evidence="2">
    <name type="scientific">Paraconexibacter sp. AEG42_29</name>
    <dbReference type="NCBI Taxonomy" id="2997339"/>
    <lineage>
        <taxon>Bacteria</taxon>
        <taxon>Bacillati</taxon>
        <taxon>Actinomycetota</taxon>
        <taxon>Thermoleophilia</taxon>
        <taxon>Solirubrobacterales</taxon>
        <taxon>Paraconexibacteraceae</taxon>
        <taxon>Paraconexibacter</taxon>
    </lineage>
</organism>
<proteinExistence type="predicted"/>
<protein>
    <recommendedName>
        <fullName evidence="1">HTH-type transcriptional regulator EthR C-terminal domain-containing protein</fullName>
    </recommendedName>
</protein>
<sequence>MTARAAGDMARLLAPSGRPVEDVFRDGITAWLDGAAANHQIWLAATEGWPRAPELRELWLGVGKAVGEQIAVVIDRDRAAGVAPPGADAQALGATLAWATERAFHVALFGGHGTLTGLDAIVEPLVQLYVGTIYGRPIVPAAPTNAPGDS</sequence>
<reference evidence="2" key="1">
    <citation type="submission" date="2022-12" db="EMBL/GenBank/DDBJ databases">
        <title>Paraconexibacter alkalitolerans sp. nov. and Baekduia alba sp. nov., isolated from soil and emended description of the genera Paraconexibacter (Chun et al., 2020) and Baekduia (An et al., 2020).</title>
        <authorList>
            <person name="Vieira S."/>
            <person name="Huber K.J."/>
            <person name="Geppert A."/>
            <person name="Wolf J."/>
            <person name="Neumann-Schaal M."/>
            <person name="Muesken M."/>
            <person name="Overmann J."/>
        </authorList>
    </citation>
    <scope>NUCLEOTIDE SEQUENCE</scope>
    <source>
        <strain evidence="2">AEG42_29</strain>
    </source>
</reference>
<feature type="domain" description="HTH-type transcriptional regulator EthR C-terminal" evidence="1">
    <location>
        <begin position="25"/>
        <end position="135"/>
    </location>
</feature>
<dbReference type="InterPro" id="IPR049397">
    <property type="entry name" value="EthR_C"/>
</dbReference>
<dbReference type="AlphaFoldDB" id="A0AAU7B144"/>
<evidence type="ECO:0000259" key="1">
    <source>
        <dbReference type="Pfam" id="PF21313"/>
    </source>
</evidence>
<dbReference type="KEGG" id="parq:DSM112329_04561"/>
<gene>
    <name evidence="2" type="ORF">DSM112329_04561</name>
</gene>
<accession>A0AAU7B144</accession>
<dbReference type="InterPro" id="IPR036271">
    <property type="entry name" value="Tet_transcr_reg_TetR-rel_C_sf"/>
</dbReference>
<dbReference type="Gene3D" id="1.10.357.10">
    <property type="entry name" value="Tetracycline Repressor, domain 2"/>
    <property type="match status" value="1"/>
</dbReference>